<dbReference type="CDD" id="cd12148">
    <property type="entry name" value="fungal_TF_MHR"/>
    <property type="match status" value="1"/>
</dbReference>
<evidence type="ECO:0000313" key="5">
    <source>
        <dbReference type="Proteomes" id="UP001498476"/>
    </source>
</evidence>
<dbReference type="PANTHER" id="PTHR41677">
    <property type="entry name" value="YALI0B19030P"/>
    <property type="match status" value="1"/>
</dbReference>
<feature type="domain" description="Xylanolytic transcriptional activator regulatory" evidence="3">
    <location>
        <begin position="501"/>
        <end position="662"/>
    </location>
</feature>
<dbReference type="Pfam" id="PF04082">
    <property type="entry name" value="Fungal_trans"/>
    <property type="match status" value="1"/>
</dbReference>
<dbReference type="Proteomes" id="UP001498476">
    <property type="component" value="Unassembled WGS sequence"/>
</dbReference>
<name>A0ABR1GTH8_9HYPO</name>
<evidence type="ECO:0000313" key="4">
    <source>
        <dbReference type="EMBL" id="KAK7408639.1"/>
    </source>
</evidence>
<keyword evidence="1" id="KW-0539">Nucleus</keyword>
<keyword evidence="5" id="KW-1185">Reference proteome</keyword>
<feature type="region of interest" description="Disordered" evidence="2">
    <location>
        <begin position="441"/>
        <end position="483"/>
    </location>
</feature>
<gene>
    <name evidence="4" type="ORF">QQX98_009203</name>
</gene>
<protein>
    <recommendedName>
        <fullName evidence="3">Xylanolytic transcriptional activator regulatory domain-containing protein</fullName>
    </recommendedName>
</protein>
<evidence type="ECO:0000256" key="1">
    <source>
        <dbReference type="ARBA" id="ARBA00023242"/>
    </source>
</evidence>
<evidence type="ECO:0000256" key="2">
    <source>
        <dbReference type="SAM" id="MobiDB-lite"/>
    </source>
</evidence>
<evidence type="ECO:0000259" key="3">
    <source>
        <dbReference type="Pfam" id="PF04082"/>
    </source>
</evidence>
<comment type="caution">
    <text evidence="4">The sequence shown here is derived from an EMBL/GenBank/DDBJ whole genome shotgun (WGS) entry which is preliminary data.</text>
</comment>
<sequence length="662" mass="74120">MSAAAVQTPLQGLPQTSMPVPYEPTTSLIATSKFDASKHLAYSPPSRILTMKDLQLEDSPISSIAASDPFPLLSHEAVLQHRRELFSPEVIDNCLHRTLPGSAMLRGMAQKYTPFIQSFWNSPELLKIVSDIAGVDLVPAMNYEICHTNIQLGSEGLDGLRATPVMPPMATKSENLQDADDQAGYANPIVKWHKDSHPFVIVVMLSDARNMEGGETVLMGGDGKTISVRAPQMGSAVVLQGRHISHVALPATNMPERITIVTSFRPRDPTLADETTNANVRYESHLTELFYQWTTYRLDNLAKRANIMAGMLRDRYAENVKKSGVDAQPGMCRVETVHFDEMEKWVEEQMKYLQQTMHEMQTPCVYDAKKNKPVLKLGAVEGLGKRVEALEQAFHDRTQQENAIENFGCKGASSNIGSLTGALTTLASEVQKLTSQFGSFIPPVPDNSTSSSTNAESQDICTRKRRRVETARDGPPIPDSLKLPKIPSASLPDALVEDTVQLYFARVFYWIPMIHIDRFHDQIKQASGRKRLRIVLDAMLVATLRFVDRHKHGLSIDDMRRLKEEKRDSVILSAMGSLSVENLQALVIVSFTTIGDGMPSKAWSLIASMTRTVEYLRLTIEDEVDDRKRKLLNPVRSLPAPVDWVEEEERRRVFWNVFNLDR</sequence>
<dbReference type="EMBL" id="JAZAVJ010000179">
    <property type="protein sequence ID" value="KAK7408639.1"/>
    <property type="molecule type" value="Genomic_DNA"/>
</dbReference>
<dbReference type="InterPro" id="IPR007219">
    <property type="entry name" value="XnlR_reg_dom"/>
</dbReference>
<dbReference type="PANTHER" id="PTHR41677:SF1">
    <property type="entry name" value="FE2OG DIOXYGENASE DOMAIN-CONTAINING PROTEIN"/>
    <property type="match status" value="1"/>
</dbReference>
<accession>A0ABR1GTH8</accession>
<organism evidence="4 5">
    <name type="scientific">Neonectria punicea</name>
    <dbReference type="NCBI Taxonomy" id="979145"/>
    <lineage>
        <taxon>Eukaryota</taxon>
        <taxon>Fungi</taxon>
        <taxon>Dikarya</taxon>
        <taxon>Ascomycota</taxon>
        <taxon>Pezizomycotina</taxon>
        <taxon>Sordariomycetes</taxon>
        <taxon>Hypocreomycetidae</taxon>
        <taxon>Hypocreales</taxon>
        <taxon>Nectriaceae</taxon>
        <taxon>Neonectria</taxon>
    </lineage>
</organism>
<proteinExistence type="predicted"/>
<feature type="compositionally biased region" description="Polar residues" evidence="2">
    <location>
        <begin position="446"/>
        <end position="460"/>
    </location>
</feature>
<reference evidence="4 5" key="1">
    <citation type="journal article" date="2025" name="Microbiol. Resour. Announc.">
        <title>Draft genome sequences for Neonectria magnoliae and Neonectria punicea, canker pathogens of Liriodendron tulipifera and Acer saccharum in West Virginia.</title>
        <authorList>
            <person name="Petronek H.M."/>
            <person name="Kasson M.T."/>
            <person name="Metheny A.M."/>
            <person name="Stauder C.M."/>
            <person name="Lovett B."/>
            <person name="Lynch S.C."/>
            <person name="Garnas J.R."/>
            <person name="Kasson L.R."/>
            <person name="Stajich J.E."/>
        </authorList>
    </citation>
    <scope>NUCLEOTIDE SEQUENCE [LARGE SCALE GENOMIC DNA]</scope>
    <source>
        <strain evidence="4 5">NRRL 64653</strain>
    </source>
</reference>